<protein>
    <submittedName>
        <fullName evidence="2">Uncharacterized protein</fullName>
    </submittedName>
</protein>
<evidence type="ECO:0000313" key="3">
    <source>
        <dbReference type="Proteomes" id="UP000095192"/>
    </source>
</evidence>
<keyword evidence="1" id="KW-0732">Signal</keyword>
<name>A0A1D3CW51_9EIME</name>
<dbReference type="AlphaFoldDB" id="A0A1D3CW51"/>
<evidence type="ECO:0000313" key="2">
    <source>
        <dbReference type="EMBL" id="OEH75413.1"/>
    </source>
</evidence>
<organism evidence="2 3">
    <name type="scientific">Cyclospora cayetanensis</name>
    <dbReference type="NCBI Taxonomy" id="88456"/>
    <lineage>
        <taxon>Eukaryota</taxon>
        <taxon>Sar</taxon>
        <taxon>Alveolata</taxon>
        <taxon>Apicomplexa</taxon>
        <taxon>Conoidasida</taxon>
        <taxon>Coccidia</taxon>
        <taxon>Eucoccidiorida</taxon>
        <taxon>Eimeriorina</taxon>
        <taxon>Eimeriidae</taxon>
        <taxon>Cyclospora</taxon>
    </lineage>
</organism>
<feature type="chain" id="PRO_5008913952" evidence="1">
    <location>
        <begin position="25"/>
        <end position="92"/>
    </location>
</feature>
<proteinExistence type="predicted"/>
<dbReference type="VEuPathDB" id="ToxoDB:cyc_07296"/>
<accession>A0A1D3CW51</accession>
<keyword evidence="3" id="KW-1185">Reference proteome</keyword>
<reference evidence="2 3" key="1">
    <citation type="journal article" date="2016" name="BMC Genomics">
        <title>Comparative genomics reveals Cyclospora cayetanensis possesses coccidia-like metabolism and invasion components but unique surface antigens.</title>
        <authorList>
            <person name="Liu S."/>
            <person name="Wang L."/>
            <person name="Zheng H."/>
            <person name="Xu Z."/>
            <person name="Roellig D.M."/>
            <person name="Li N."/>
            <person name="Frace M.A."/>
            <person name="Tang K."/>
            <person name="Arrowood M.J."/>
            <person name="Moss D.M."/>
            <person name="Zhang L."/>
            <person name="Feng Y."/>
            <person name="Xiao L."/>
        </authorList>
    </citation>
    <scope>NUCLEOTIDE SEQUENCE [LARGE SCALE GENOMIC DNA]</scope>
    <source>
        <strain evidence="2 3">CHN_HEN01</strain>
    </source>
</reference>
<evidence type="ECO:0000256" key="1">
    <source>
        <dbReference type="SAM" id="SignalP"/>
    </source>
</evidence>
<comment type="caution">
    <text evidence="2">The sequence shown here is derived from an EMBL/GenBank/DDBJ whole genome shotgun (WGS) entry which is preliminary data.</text>
</comment>
<dbReference type="InParanoid" id="A0A1D3CW51"/>
<dbReference type="EMBL" id="JROU02001727">
    <property type="protein sequence ID" value="OEH75413.1"/>
    <property type="molecule type" value="Genomic_DNA"/>
</dbReference>
<dbReference type="Proteomes" id="UP000095192">
    <property type="component" value="Unassembled WGS sequence"/>
</dbReference>
<sequence length="92" mass="10206">MQQLGCCFAAVEKLLLLRLSGGFSETWGGGRHAICQQQLLFCLDAALEEKAVQPLAGVVDTELLESIRPGELMLRQREERKTSQEDLPPTVH</sequence>
<feature type="signal peptide" evidence="1">
    <location>
        <begin position="1"/>
        <end position="24"/>
    </location>
</feature>
<gene>
    <name evidence="2" type="ORF">cyc_07296</name>
</gene>